<evidence type="ECO:0000313" key="2">
    <source>
        <dbReference type="Proteomes" id="UP001056120"/>
    </source>
</evidence>
<dbReference type="EMBL" id="CM042028">
    <property type="protein sequence ID" value="KAI3797159.1"/>
    <property type="molecule type" value="Genomic_DNA"/>
</dbReference>
<reference evidence="1 2" key="2">
    <citation type="journal article" date="2022" name="Mol. Ecol. Resour.">
        <title>The genomes of chicory, endive, great burdock and yacon provide insights into Asteraceae paleo-polyploidization history and plant inulin production.</title>
        <authorList>
            <person name="Fan W."/>
            <person name="Wang S."/>
            <person name="Wang H."/>
            <person name="Wang A."/>
            <person name="Jiang F."/>
            <person name="Liu H."/>
            <person name="Zhao H."/>
            <person name="Xu D."/>
            <person name="Zhang Y."/>
        </authorList>
    </citation>
    <scope>NUCLEOTIDE SEQUENCE [LARGE SCALE GENOMIC DNA]</scope>
    <source>
        <strain evidence="2">cv. Yunnan</strain>
        <tissue evidence="1">Leaves</tissue>
    </source>
</reference>
<accession>A0ACB9HMY3</accession>
<organism evidence="1 2">
    <name type="scientific">Smallanthus sonchifolius</name>
    <dbReference type="NCBI Taxonomy" id="185202"/>
    <lineage>
        <taxon>Eukaryota</taxon>
        <taxon>Viridiplantae</taxon>
        <taxon>Streptophyta</taxon>
        <taxon>Embryophyta</taxon>
        <taxon>Tracheophyta</taxon>
        <taxon>Spermatophyta</taxon>
        <taxon>Magnoliopsida</taxon>
        <taxon>eudicotyledons</taxon>
        <taxon>Gunneridae</taxon>
        <taxon>Pentapetalae</taxon>
        <taxon>asterids</taxon>
        <taxon>campanulids</taxon>
        <taxon>Asterales</taxon>
        <taxon>Asteraceae</taxon>
        <taxon>Asteroideae</taxon>
        <taxon>Heliantheae alliance</taxon>
        <taxon>Millerieae</taxon>
        <taxon>Smallanthus</taxon>
    </lineage>
</organism>
<proteinExistence type="predicted"/>
<gene>
    <name evidence="1" type="ORF">L1987_32412</name>
</gene>
<evidence type="ECO:0000313" key="1">
    <source>
        <dbReference type="EMBL" id="KAI3797159.1"/>
    </source>
</evidence>
<reference evidence="2" key="1">
    <citation type="journal article" date="2022" name="Mol. Ecol. Resour.">
        <title>The genomes of chicory, endive, great burdock and yacon provide insights into Asteraceae palaeo-polyploidization history and plant inulin production.</title>
        <authorList>
            <person name="Fan W."/>
            <person name="Wang S."/>
            <person name="Wang H."/>
            <person name="Wang A."/>
            <person name="Jiang F."/>
            <person name="Liu H."/>
            <person name="Zhao H."/>
            <person name="Xu D."/>
            <person name="Zhang Y."/>
        </authorList>
    </citation>
    <scope>NUCLEOTIDE SEQUENCE [LARGE SCALE GENOMIC DNA]</scope>
    <source>
        <strain evidence="2">cv. Yunnan</strain>
    </source>
</reference>
<sequence>MEHIFPFANNEKEKEEIFVFPQKWEYVEDQIMPQPNNKENNNNPSGGPHETTQSLPHPNTVLSGPNEPPDGLGEETHNWSQLETVSDGQNMTLDGASEQPQTGSQPNTDSSRLDMP</sequence>
<protein>
    <submittedName>
        <fullName evidence="1">Uncharacterized protein</fullName>
    </submittedName>
</protein>
<name>A0ACB9HMY3_9ASTR</name>
<keyword evidence="2" id="KW-1185">Reference proteome</keyword>
<comment type="caution">
    <text evidence="1">The sequence shown here is derived from an EMBL/GenBank/DDBJ whole genome shotgun (WGS) entry which is preliminary data.</text>
</comment>
<dbReference type="Proteomes" id="UP001056120">
    <property type="component" value="Linkage Group LG11"/>
</dbReference>